<reference evidence="1" key="1">
    <citation type="submission" date="2023-06" db="EMBL/GenBank/DDBJ databases">
        <authorList>
            <consortium name="Lawrence Berkeley National Laboratory"/>
            <person name="Ahrendt S."/>
            <person name="Sahu N."/>
            <person name="Indic B."/>
            <person name="Wong-Bajracharya J."/>
            <person name="Merenyi Z."/>
            <person name="Ke H.-M."/>
            <person name="Monk M."/>
            <person name="Kocsube S."/>
            <person name="Drula E."/>
            <person name="Lipzen A."/>
            <person name="Balint B."/>
            <person name="Henrissat B."/>
            <person name="Andreopoulos B."/>
            <person name="Martin F.M."/>
            <person name="Harder C.B."/>
            <person name="Rigling D."/>
            <person name="Ford K.L."/>
            <person name="Foster G.D."/>
            <person name="Pangilinan J."/>
            <person name="Papanicolaou A."/>
            <person name="Barry K."/>
            <person name="LaButti K."/>
            <person name="Viragh M."/>
            <person name="Koriabine M."/>
            <person name="Yan M."/>
            <person name="Riley R."/>
            <person name="Champramary S."/>
            <person name="Plett K.L."/>
            <person name="Tsai I.J."/>
            <person name="Slot J."/>
            <person name="Sipos G."/>
            <person name="Plett J."/>
            <person name="Nagy L.G."/>
            <person name="Grigoriev I.V."/>
        </authorList>
    </citation>
    <scope>NUCLEOTIDE SEQUENCE</scope>
    <source>
        <strain evidence="1">FPL87.14</strain>
    </source>
</reference>
<proteinExistence type="predicted"/>
<accession>A0AA39JG29</accession>
<sequence length="199" mass="22328">MHSKSADQPSTSLCVITQAQEKYSIKHDLRLACMLTINAISAFPFRSWNMQSQGETPWCSTVLNLLSCCKRPQFTDGETVGRLVAREAAKYLQPSKLEVTRLRSYPGTQVLIGGSSTCASTEARLIQHDEARGVLKFLSVIRWVMRCVRHDPESNSSGNSLGSFVQDIQYTFRHRPISAEQRLLDHLVMVDVNGLRISN</sequence>
<evidence type="ECO:0000313" key="2">
    <source>
        <dbReference type="Proteomes" id="UP001175226"/>
    </source>
</evidence>
<protein>
    <submittedName>
        <fullName evidence="1">Uncharacterized protein</fullName>
    </submittedName>
</protein>
<dbReference type="Proteomes" id="UP001175226">
    <property type="component" value="Unassembled WGS sequence"/>
</dbReference>
<gene>
    <name evidence="1" type="ORF">EV421DRAFT_1736375</name>
</gene>
<dbReference type="EMBL" id="JAUEPT010000027">
    <property type="protein sequence ID" value="KAK0442131.1"/>
    <property type="molecule type" value="Genomic_DNA"/>
</dbReference>
<dbReference type="AlphaFoldDB" id="A0AA39JG29"/>
<organism evidence="1 2">
    <name type="scientific">Armillaria borealis</name>
    <dbReference type="NCBI Taxonomy" id="47425"/>
    <lineage>
        <taxon>Eukaryota</taxon>
        <taxon>Fungi</taxon>
        <taxon>Dikarya</taxon>
        <taxon>Basidiomycota</taxon>
        <taxon>Agaricomycotina</taxon>
        <taxon>Agaricomycetes</taxon>
        <taxon>Agaricomycetidae</taxon>
        <taxon>Agaricales</taxon>
        <taxon>Marasmiineae</taxon>
        <taxon>Physalacriaceae</taxon>
        <taxon>Armillaria</taxon>
    </lineage>
</organism>
<keyword evidence="2" id="KW-1185">Reference proteome</keyword>
<evidence type="ECO:0000313" key="1">
    <source>
        <dbReference type="EMBL" id="KAK0442131.1"/>
    </source>
</evidence>
<name>A0AA39JG29_9AGAR</name>
<comment type="caution">
    <text evidence="1">The sequence shown here is derived from an EMBL/GenBank/DDBJ whole genome shotgun (WGS) entry which is preliminary data.</text>
</comment>